<feature type="transmembrane region" description="Helical" evidence="5">
    <location>
        <begin position="249"/>
        <end position="266"/>
    </location>
</feature>
<feature type="transmembrane region" description="Helical" evidence="5">
    <location>
        <begin position="88"/>
        <end position="108"/>
    </location>
</feature>
<evidence type="ECO:0000256" key="5">
    <source>
        <dbReference type="SAM" id="Phobius"/>
    </source>
</evidence>
<keyword evidence="4 5" id="KW-0472">Membrane</keyword>
<feature type="transmembrane region" description="Helical" evidence="5">
    <location>
        <begin position="326"/>
        <end position="347"/>
    </location>
</feature>
<feature type="transmembrane region" description="Helical" evidence="5">
    <location>
        <begin position="218"/>
        <end position="237"/>
    </location>
</feature>
<keyword evidence="2 5" id="KW-0812">Transmembrane</keyword>
<dbReference type="GO" id="GO:0022857">
    <property type="term" value="F:transmembrane transporter activity"/>
    <property type="evidence" value="ECO:0007669"/>
    <property type="project" value="InterPro"/>
</dbReference>
<dbReference type="AlphaFoldDB" id="A0A1V6PY98"/>
<reference evidence="8" key="1">
    <citation type="journal article" date="2017" name="Nat. Microbiol.">
        <title>Global analysis of biosynthetic gene clusters reveals vast potential of secondary metabolite production in Penicillium species.</title>
        <authorList>
            <person name="Nielsen J.C."/>
            <person name="Grijseels S."/>
            <person name="Prigent S."/>
            <person name="Ji B."/>
            <person name="Dainat J."/>
            <person name="Nielsen K.F."/>
            <person name="Frisvad J.C."/>
            <person name="Workman M."/>
            <person name="Nielsen J."/>
        </authorList>
    </citation>
    <scope>NUCLEOTIDE SEQUENCE [LARGE SCALE GENOMIC DNA]</scope>
    <source>
        <strain evidence="8">IBT 31811</strain>
    </source>
</reference>
<dbReference type="InterPro" id="IPR011701">
    <property type="entry name" value="MFS"/>
</dbReference>
<evidence type="ECO:0000259" key="6">
    <source>
        <dbReference type="PROSITE" id="PS50850"/>
    </source>
</evidence>
<dbReference type="FunFam" id="1.20.1250.20:FF:000196">
    <property type="entry name" value="MFS toxin efflux pump (AflT)"/>
    <property type="match status" value="1"/>
</dbReference>
<accession>A0A1V6PY98</accession>
<proteinExistence type="predicted"/>
<feature type="transmembrane region" description="Helical" evidence="5">
    <location>
        <begin position="114"/>
        <end position="139"/>
    </location>
</feature>
<dbReference type="InterPro" id="IPR020846">
    <property type="entry name" value="MFS_dom"/>
</dbReference>
<evidence type="ECO:0000256" key="2">
    <source>
        <dbReference type="ARBA" id="ARBA00022692"/>
    </source>
</evidence>
<evidence type="ECO:0000256" key="4">
    <source>
        <dbReference type="ARBA" id="ARBA00023136"/>
    </source>
</evidence>
<dbReference type="PANTHER" id="PTHR23501">
    <property type="entry name" value="MAJOR FACILITATOR SUPERFAMILY"/>
    <property type="match status" value="1"/>
</dbReference>
<dbReference type="Pfam" id="PF07690">
    <property type="entry name" value="MFS_1"/>
    <property type="match status" value="1"/>
</dbReference>
<evidence type="ECO:0000256" key="3">
    <source>
        <dbReference type="ARBA" id="ARBA00022989"/>
    </source>
</evidence>
<feature type="transmembrane region" description="Helical" evidence="5">
    <location>
        <begin position="61"/>
        <end position="81"/>
    </location>
</feature>
<comment type="subcellular location">
    <subcellularLocation>
        <location evidence="1">Membrane</location>
        <topology evidence="1">Multi-pass membrane protein</topology>
    </subcellularLocation>
</comment>
<feature type="transmembrane region" description="Helical" evidence="5">
    <location>
        <begin position="354"/>
        <end position="374"/>
    </location>
</feature>
<feature type="transmembrane region" description="Helical" evidence="5">
    <location>
        <begin position="287"/>
        <end position="306"/>
    </location>
</feature>
<feature type="transmembrane region" description="Helical" evidence="5">
    <location>
        <begin position="20"/>
        <end position="41"/>
    </location>
</feature>
<dbReference type="SUPFAM" id="SSF103473">
    <property type="entry name" value="MFS general substrate transporter"/>
    <property type="match status" value="1"/>
</dbReference>
<feature type="transmembrane region" description="Helical" evidence="5">
    <location>
        <begin position="487"/>
        <end position="505"/>
    </location>
</feature>
<keyword evidence="8" id="KW-1185">Reference proteome</keyword>
<dbReference type="CDD" id="cd17502">
    <property type="entry name" value="MFS_Azr1_MDR_like"/>
    <property type="match status" value="1"/>
</dbReference>
<dbReference type="Gene3D" id="1.20.1250.20">
    <property type="entry name" value="MFS general substrate transporter like domains"/>
    <property type="match status" value="1"/>
</dbReference>
<feature type="transmembrane region" description="Helical" evidence="5">
    <location>
        <begin position="380"/>
        <end position="401"/>
    </location>
</feature>
<sequence length="523" mass="55705">MEVEQSSESQADQNYPPRKLVLPAMAALYLAVFLIALDRTILGTAVPSITDEFNSFGDISWYESGFLLPLCMLQLSFGLVYTFYSAKWILITLVLIFEIGSIVCATAPNSKALIVGRVITGIGGAGISSGALILINLLVPLSSRPKYSGGIGAMFGLASVIGPLAGGYLTAVSWRWCFWINVPIGGVAVIVLILLCPNQTPPAVPAPTLFGKMKQLDPIGFALVAPAIVCLLFALQWGGQRYPWSDGRIISLFIVAGTLCFAFIVSQTWQGNQRTIPSRIISQRTMIAASVASVGIGSILVVYSFYLPIWFQAIKGKSPQSAGLSLLPLLLPQVIFVIVSGAVTSIFGYYTPLLIAGGAISIVGSVLITTWDVHTGSGKWIGYQIVAGVGFGLTLQQPNIAAQAVLPKSDAPIGLSILTFLQFLGGTVFVTVSQTLLESKLVEGLDGKVGLDASTIAKGGATSLRHQVPQDKLDFVLKIYSDSLTSVWYLGMALACLVFVASLGFEWKSVKKTKEQNSPNEKA</sequence>
<feature type="domain" description="Major facilitator superfamily (MFS) profile" evidence="6">
    <location>
        <begin position="24"/>
        <end position="508"/>
    </location>
</feature>
<evidence type="ECO:0000313" key="7">
    <source>
        <dbReference type="EMBL" id="OQD81935.1"/>
    </source>
</evidence>
<comment type="caution">
    <text evidence="7">The sequence shown here is derived from an EMBL/GenBank/DDBJ whole genome shotgun (WGS) entry which is preliminary data.</text>
</comment>
<dbReference type="Gene3D" id="1.20.1720.10">
    <property type="entry name" value="Multidrug resistance protein D"/>
    <property type="match status" value="1"/>
</dbReference>
<dbReference type="GO" id="GO:0005886">
    <property type="term" value="C:plasma membrane"/>
    <property type="evidence" value="ECO:0007669"/>
    <property type="project" value="TreeGrafter"/>
</dbReference>
<evidence type="ECO:0000256" key="1">
    <source>
        <dbReference type="ARBA" id="ARBA00004141"/>
    </source>
</evidence>
<dbReference type="InterPro" id="IPR036259">
    <property type="entry name" value="MFS_trans_sf"/>
</dbReference>
<dbReference type="PANTHER" id="PTHR23501:SF153">
    <property type="entry name" value="AFLATOXIN EFFLUX PUMP, PUTATIVE-RELATED"/>
    <property type="match status" value="1"/>
</dbReference>
<organism evidence="7 8">
    <name type="scientific">Penicillium antarcticum</name>
    <dbReference type="NCBI Taxonomy" id="416450"/>
    <lineage>
        <taxon>Eukaryota</taxon>
        <taxon>Fungi</taxon>
        <taxon>Dikarya</taxon>
        <taxon>Ascomycota</taxon>
        <taxon>Pezizomycotina</taxon>
        <taxon>Eurotiomycetes</taxon>
        <taxon>Eurotiomycetidae</taxon>
        <taxon>Eurotiales</taxon>
        <taxon>Aspergillaceae</taxon>
        <taxon>Penicillium</taxon>
    </lineage>
</organism>
<dbReference type="PROSITE" id="PS50850">
    <property type="entry name" value="MFS"/>
    <property type="match status" value="1"/>
</dbReference>
<feature type="transmembrane region" description="Helical" evidence="5">
    <location>
        <begin position="413"/>
        <end position="432"/>
    </location>
</feature>
<feature type="transmembrane region" description="Helical" evidence="5">
    <location>
        <begin position="178"/>
        <end position="197"/>
    </location>
</feature>
<evidence type="ECO:0000313" key="8">
    <source>
        <dbReference type="Proteomes" id="UP000191672"/>
    </source>
</evidence>
<protein>
    <recommendedName>
        <fullName evidence="6">Major facilitator superfamily (MFS) profile domain-containing protein</fullName>
    </recommendedName>
</protein>
<keyword evidence="3 5" id="KW-1133">Transmembrane helix</keyword>
<gene>
    <name evidence="7" type="ORF">PENANT_c024G01541</name>
</gene>
<dbReference type="Proteomes" id="UP000191672">
    <property type="component" value="Unassembled WGS sequence"/>
</dbReference>
<name>A0A1V6PY98_9EURO</name>
<feature type="transmembrane region" description="Helical" evidence="5">
    <location>
        <begin position="151"/>
        <end position="172"/>
    </location>
</feature>
<dbReference type="EMBL" id="MDYN01000024">
    <property type="protein sequence ID" value="OQD81935.1"/>
    <property type="molecule type" value="Genomic_DNA"/>
</dbReference>